<evidence type="ECO:0000313" key="3">
    <source>
        <dbReference type="Proteomes" id="UP000178841"/>
    </source>
</evidence>
<keyword evidence="1" id="KW-0812">Transmembrane</keyword>
<protein>
    <recommendedName>
        <fullName evidence="4">Cell division protein FtsL</fullName>
    </recommendedName>
</protein>
<feature type="transmembrane region" description="Helical" evidence="1">
    <location>
        <begin position="20"/>
        <end position="48"/>
    </location>
</feature>
<dbReference type="Proteomes" id="UP000178841">
    <property type="component" value="Unassembled WGS sequence"/>
</dbReference>
<accession>A0A1G2CQV1</accession>
<name>A0A1G2CQV1_9BACT</name>
<evidence type="ECO:0000256" key="1">
    <source>
        <dbReference type="SAM" id="Phobius"/>
    </source>
</evidence>
<evidence type="ECO:0000313" key="2">
    <source>
        <dbReference type="EMBL" id="OGZ03759.1"/>
    </source>
</evidence>
<dbReference type="AlphaFoldDB" id="A0A1G2CQV1"/>
<reference evidence="2 3" key="1">
    <citation type="journal article" date="2016" name="Nat. Commun.">
        <title>Thousands of microbial genomes shed light on interconnected biogeochemical processes in an aquifer system.</title>
        <authorList>
            <person name="Anantharaman K."/>
            <person name="Brown C.T."/>
            <person name="Hug L.A."/>
            <person name="Sharon I."/>
            <person name="Castelle C.J."/>
            <person name="Probst A.J."/>
            <person name="Thomas B.C."/>
            <person name="Singh A."/>
            <person name="Wilkins M.J."/>
            <person name="Karaoz U."/>
            <person name="Brodie E.L."/>
            <person name="Williams K.H."/>
            <person name="Hubbard S.S."/>
            <person name="Banfield J.F."/>
        </authorList>
    </citation>
    <scope>NUCLEOTIDE SEQUENCE [LARGE SCALE GENOMIC DNA]</scope>
</reference>
<keyword evidence="1" id="KW-1133">Transmembrane helix</keyword>
<evidence type="ECO:0008006" key="4">
    <source>
        <dbReference type="Google" id="ProtNLM"/>
    </source>
</evidence>
<dbReference type="STRING" id="1798657.A2648_02275"/>
<sequence length="113" mass="12717">MTERILQFNNEFIGNNAQKSLFLGLAGSLVLVFVIYSYFIGSIIFAVVERKQLEADIRDYKSFMGTLEVEYLNLASGITLDKAKALGFKEATDQIFISRKGSVKTLSFRGNEF</sequence>
<comment type="caution">
    <text evidence="2">The sequence shown here is derived from an EMBL/GenBank/DDBJ whole genome shotgun (WGS) entry which is preliminary data.</text>
</comment>
<proteinExistence type="predicted"/>
<gene>
    <name evidence="2" type="ORF">A2648_02275</name>
</gene>
<organism evidence="2 3">
    <name type="scientific">Candidatus Lloydbacteria bacterium RIFCSPHIGHO2_01_FULL_41_20</name>
    <dbReference type="NCBI Taxonomy" id="1798657"/>
    <lineage>
        <taxon>Bacteria</taxon>
        <taxon>Candidatus Lloydiibacteriota</taxon>
    </lineage>
</organism>
<dbReference type="EMBL" id="MHLH01000015">
    <property type="protein sequence ID" value="OGZ03759.1"/>
    <property type="molecule type" value="Genomic_DNA"/>
</dbReference>
<keyword evidence="1" id="KW-0472">Membrane</keyword>